<reference evidence="2" key="2">
    <citation type="submission" date="2025-08" db="UniProtKB">
        <authorList>
            <consortium name="RefSeq"/>
        </authorList>
    </citation>
    <scope>IDENTIFICATION</scope>
    <source>
        <tissue evidence="2">Leaf</tissue>
    </source>
</reference>
<keyword evidence="1" id="KW-1185">Reference proteome</keyword>
<dbReference type="AlphaFoldDB" id="A0A6P5ET65"/>
<dbReference type="OrthoDB" id="691565at2759"/>
<dbReference type="RefSeq" id="XP_020086744.1">
    <property type="nucleotide sequence ID" value="XM_020231155.1"/>
</dbReference>
<reference evidence="1" key="1">
    <citation type="journal article" date="2015" name="Nat. Genet.">
        <title>The pineapple genome and the evolution of CAM photosynthesis.</title>
        <authorList>
            <person name="Ming R."/>
            <person name="VanBuren R."/>
            <person name="Wai C.M."/>
            <person name="Tang H."/>
            <person name="Schatz M.C."/>
            <person name="Bowers J.E."/>
            <person name="Lyons E."/>
            <person name="Wang M.L."/>
            <person name="Chen J."/>
            <person name="Biggers E."/>
            <person name="Zhang J."/>
            <person name="Huang L."/>
            <person name="Zhang L."/>
            <person name="Miao W."/>
            <person name="Zhang J."/>
            <person name="Ye Z."/>
            <person name="Miao C."/>
            <person name="Lin Z."/>
            <person name="Wang H."/>
            <person name="Zhou H."/>
            <person name="Yim W.C."/>
            <person name="Priest H.D."/>
            <person name="Zheng C."/>
            <person name="Woodhouse M."/>
            <person name="Edger P.P."/>
            <person name="Guyot R."/>
            <person name="Guo H.B."/>
            <person name="Guo H."/>
            <person name="Zheng G."/>
            <person name="Singh R."/>
            <person name="Sharma A."/>
            <person name="Min X."/>
            <person name="Zheng Y."/>
            <person name="Lee H."/>
            <person name="Gurtowski J."/>
            <person name="Sedlazeck F.J."/>
            <person name="Harkess A."/>
            <person name="McKain M.R."/>
            <person name="Liao Z."/>
            <person name="Fang J."/>
            <person name="Liu J."/>
            <person name="Zhang X."/>
            <person name="Zhang Q."/>
            <person name="Hu W."/>
            <person name="Qin Y."/>
            <person name="Wang K."/>
            <person name="Chen L.Y."/>
            <person name="Shirley N."/>
            <person name="Lin Y.R."/>
            <person name="Liu L.Y."/>
            <person name="Hernandez A.G."/>
            <person name="Wright C.L."/>
            <person name="Bulone V."/>
            <person name="Tuskan G.A."/>
            <person name="Heath K."/>
            <person name="Zee F."/>
            <person name="Moore P.H."/>
            <person name="Sunkar R."/>
            <person name="Leebens-Mack J.H."/>
            <person name="Mockler T."/>
            <person name="Bennetzen J.L."/>
            <person name="Freeling M."/>
            <person name="Sankoff D."/>
            <person name="Paterson A.H."/>
            <person name="Zhu X."/>
            <person name="Yang X."/>
            <person name="Smith J.A."/>
            <person name="Cushman J.C."/>
            <person name="Paull R.E."/>
            <person name="Yu Q."/>
        </authorList>
    </citation>
    <scope>NUCLEOTIDE SEQUENCE [LARGE SCALE GENOMIC DNA]</scope>
    <source>
        <strain evidence="1">cv. F153</strain>
    </source>
</reference>
<accession>A0A6P5ET65</accession>
<protein>
    <submittedName>
        <fullName evidence="2">Uncharacterized protein LOC109709084</fullName>
    </submittedName>
</protein>
<dbReference type="CDD" id="cd09272">
    <property type="entry name" value="RNase_HI_RT_Ty1"/>
    <property type="match status" value="1"/>
</dbReference>
<dbReference type="PANTHER" id="PTHR11439">
    <property type="entry name" value="GAG-POL-RELATED RETROTRANSPOSON"/>
    <property type="match status" value="1"/>
</dbReference>
<evidence type="ECO:0000313" key="2">
    <source>
        <dbReference type="RefSeq" id="XP_020086744.1"/>
    </source>
</evidence>
<evidence type="ECO:0000313" key="1">
    <source>
        <dbReference type="Proteomes" id="UP000515123"/>
    </source>
</evidence>
<dbReference type="PANTHER" id="PTHR11439:SF524">
    <property type="entry name" value="RNA-DIRECTED DNA POLYMERASE, PROTEIN KINASE RLK-PELLE-DLSV FAMILY"/>
    <property type="match status" value="1"/>
</dbReference>
<proteinExistence type="predicted"/>
<sequence>MTRPDISFSVNAACQHMESSTMQDFQNVKRILRYISGTIDFGIRILSQINPIFHARSKHIEIDYHFIREKVAFGHLVTRFVSSPHQLADVLTKPLSKSGFTQLRTKLGMWSRHLRGSNEHSHQKGNDHDQETN</sequence>
<organism evidence="1 2">
    <name type="scientific">Ananas comosus</name>
    <name type="common">Pineapple</name>
    <name type="synonym">Ananas ananas</name>
    <dbReference type="NCBI Taxonomy" id="4615"/>
    <lineage>
        <taxon>Eukaryota</taxon>
        <taxon>Viridiplantae</taxon>
        <taxon>Streptophyta</taxon>
        <taxon>Embryophyta</taxon>
        <taxon>Tracheophyta</taxon>
        <taxon>Spermatophyta</taxon>
        <taxon>Magnoliopsida</taxon>
        <taxon>Liliopsida</taxon>
        <taxon>Poales</taxon>
        <taxon>Bromeliaceae</taxon>
        <taxon>Bromelioideae</taxon>
        <taxon>Ananas</taxon>
    </lineage>
</organism>
<dbReference type="GeneID" id="109709084"/>
<name>A0A6P5ET65_ANACO</name>
<gene>
    <name evidence="2" type="primary">LOC109709084</name>
</gene>
<dbReference type="Proteomes" id="UP000515123">
    <property type="component" value="Linkage group 4"/>
</dbReference>